<dbReference type="GeneID" id="9054550"/>
<gene>
    <name evidence="3" type="ORF">Pmar_PMAR024821</name>
</gene>
<dbReference type="RefSeq" id="XP_002764608.1">
    <property type="nucleotide sequence ID" value="XM_002764562.1"/>
</dbReference>
<dbReference type="Proteomes" id="UP000007800">
    <property type="component" value="Unassembled WGS sequence"/>
</dbReference>
<dbReference type="PANTHER" id="PTHR45749:SF28">
    <property type="entry name" value="ZINC FINGER MYM-TYPE PROTEIN 1-LIKE-RELATED"/>
    <property type="match status" value="1"/>
</dbReference>
<accession>C5M195</accession>
<feature type="domain" description="DNA2/NAM7 helicase helicase" evidence="2">
    <location>
        <begin position="443"/>
        <end position="485"/>
    </location>
</feature>
<feature type="region of interest" description="Disordered" evidence="1">
    <location>
        <begin position="416"/>
        <end position="436"/>
    </location>
</feature>
<reference evidence="3 4" key="1">
    <citation type="submission" date="2008-07" db="EMBL/GenBank/DDBJ databases">
        <authorList>
            <person name="El-Sayed N."/>
            <person name="Caler E."/>
            <person name="Inman J."/>
            <person name="Amedeo P."/>
            <person name="Hass B."/>
            <person name="Wortman J."/>
        </authorList>
    </citation>
    <scope>NUCLEOTIDE SEQUENCE [LARGE SCALE GENOMIC DNA]</scope>
    <source>
        <strain evidence="4">ATCC 50983 / TXsc</strain>
    </source>
</reference>
<evidence type="ECO:0000313" key="4">
    <source>
        <dbReference type="Proteomes" id="UP000007800"/>
    </source>
</evidence>
<dbReference type="OrthoDB" id="6608798at2759"/>
<dbReference type="Gene3D" id="3.40.50.300">
    <property type="entry name" value="P-loop containing nucleotide triphosphate hydrolases"/>
    <property type="match status" value="1"/>
</dbReference>
<feature type="compositionally biased region" description="Polar residues" evidence="1">
    <location>
        <begin position="419"/>
        <end position="430"/>
    </location>
</feature>
<sequence length="507" mass="55863">MDAACCKVKFQTLILKQKQWFTFDKLIHKDNLAGPYSGAEKTTRYASGAQKRILKRDRDNEAAAAAALLKQPKLMSFGFVQSSEQFRNDIGSPNIAVIKECAALDDNGGKDEEVLESREDELVTATGKMENGNYMGPITLDVATWPPRVLSATRDHIIRFVGTPNFTEDIPLGWDPADGRKFCPSMSFNEADNERICLMPDTQKQAVLCLPCKLLASGTFALRKGGLKKWKHAMINLDRTSQAKLIREPCAIGELSITTSLQNLGLTVSFSWPPKMRRTTIWMRYVRLRLLVGSYLSPKTQNELIHVLASCLIEKIKAERASAKFFRIMCDSTPDMARLERHTFLMSLTAKTGAAIAELIMEMMTSHDLPKSFLVGQCYDNAASMSGAYKGTRAGGRLVACTALACHNALLWPPRPVSSDDQPPGVNSGQPKVLDRGLPQPPDFDIVLVDEAGQAADSTLWCALKLATRGAILVGDQYQLPPVVKDRVRVFGLGFSGFMTDLNIVAV</sequence>
<dbReference type="InterPro" id="IPR041677">
    <property type="entry name" value="DNA2/NAM7_AAA_11"/>
</dbReference>
<dbReference type="Pfam" id="PF13086">
    <property type="entry name" value="AAA_11"/>
    <property type="match status" value="1"/>
</dbReference>
<protein>
    <recommendedName>
        <fullName evidence="2">DNA2/NAM7 helicase helicase domain-containing protein</fullName>
    </recommendedName>
</protein>
<dbReference type="InterPro" id="IPR027417">
    <property type="entry name" value="P-loop_NTPase"/>
</dbReference>
<keyword evidence="4" id="KW-1185">Reference proteome</keyword>
<dbReference type="PANTHER" id="PTHR45749">
    <property type="match status" value="1"/>
</dbReference>
<dbReference type="SUPFAM" id="SSF52540">
    <property type="entry name" value="P-loop containing nucleoside triphosphate hydrolases"/>
    <property type="match status" value="1"/>
</dbReference>
<organism evidence="4">
    <name type="scientific">Perkinsus marinus (strain ATCC 50983 / TXsc)</name>
    <dbReference type="NCBI Taxonomy" id="423536"/>
    <lineage>
        <taxon>Eukaryota</taxon>
        <taxon>Sar</taxon>
        <taxon>Alveolata</taxon>
        <taxon>Perkinsozoa</taxon>
        <taxon>Perkinsea</taxon>
        <taxon>Perkinsida</taxon>
        <taxon>Perkinsidae</taxon>
        <taxon>Perkinsus</taxon>
    </lineage>
</organism>
<dbReference type="InParanoid" id="C5M195"/>
<evidence type="ECO:0000313" key="3">
    <source>
        <dbReference type="EMBL" id="EEQ97325.1"/>
    </source>
</evidence>
<dbReference type="AlphaFoldDB" id="C5M195"/>
<dbReference type="GO" id="GO:0004386">
    <property type="term" value="F:helicase activity"/>
    <property type="evidence" value="ECO:0007669"/>
    <property type="project" value="InterPro"/>
</dbReference>
<dbReference type="EMBL" id="GG687290">
    <property type="protein sequence ID" value="EEQ97325.1"/>
    <property type="molecule type" value="Genomic_DNA"/>
</dbReference>
<evidence type="ECO:0000256" key="1">
    <source>
        <dbReference type="SAM" id="MobiDB-lite"/>
    </source>
</evidence>
<evidence type="ECO:0000259" key="2">
    <source>
        <dbReference type="Pfam" id="PF13086"/>
    </source>
</evidence>
<name>C5M195_PERM5</name>
<proteinExistence type="predicted"/>